<reference evidence="21 22" key="1">
    <citation type="submission" date="2019-03" db="EMBL/GenBank/DDBJ databases">
        <title>Draft genome sequence data and analysis of a Fermenting Bacterium, Soehngenia longevitae strain 1933PT, isolated from petroleum reservoir in Azerbaijan.</title>
        <authorList>
            <person name="Grouzdev D.S."/>
            <person name="Bidzhieva S.K."/>
            <person name="Sokolova D.S."/>
            <person name="Tourova T.P."/>
            <person name="Poltaraus A.B."/>
            <person name="Nazina T.N."/>
        </authorList>
    </citation>
    <scope>NUCLEOTIDE SEQUENCE [LARGE SCALE GENOMIC DNA]</scope>
    <source>
        <strain evidence="21 22">1933P</strain>
    </source>
</reference>
<dbReference type="InterPro" id="IPR013221">
    <property type="entry name" value="Mur_ligase_cen"/>
</dbReference>
<dbReference type="SUPFAM" id="SSF53244">
    <property type="entry name" value="MurD-like peptide ligases, peptide-binding domain"/>
    <property type="match status" value="1"/>
</dbReference>
<evidence type="ECO:0000256" key="11">
    <source>
        <dbReference type="ARBA" id="ARBA00022960"/>
    </source>
</evidence>
<evidence type="ECO:0000256" key="12">
    <source>
        <dbReference type="ARBA" id="ARBA00022984"/>
    </source>
</evidence>
<comment type="subcellular location">
    <subcellularLocation>
        <location evidence="2 17 18">Cytoplasm</location>
    </subcellularLocation>
</comment>
<keyword evidence="13 17" id="KW-0961">Cell wall biogenesis/degradation</keyword>
<dbReference type="SUPFAM" id="SSF53623">
    <property type="entry name" value="MurD-like peptide ligases, catalytic domain"/>
    <property type="match status" value="1"/>
</dbReference>
<dbReference type="Gene3D" id="3.40.50.720">
    <property type="entry name" value="NAD(P)-binding Rossmann-like Domain"/>
    <property type="match status" value="1"/>
</dbReference>
<evidence type="ECO:0000256" key="6">
    <source>
        <dbReference type="ARBA" id="ARBA00015655"/>
    </source>
</evidence>
<evidence type="ECO:0000256" key="8">
    <source>
        <dbReference type="ARBA" id="ARBA00022598"/>
    </source>
</evidence>
<gene>
    <name evidence="17 21" type="primary">murD</name>
    <name evidence="21" type="ORF">E4100_06215</name>
</gene>
<comment type="catalytic activity">
    <reaction evidence="16 17 18">
        <text>UDP-N-acetyl-alpha-D-muramoyl-L-alanine + D-glutamate + ATP = UDP-N-acetyl-alpha-D-muramoyl-L-alanyl-D-glutamate + ADP + phosphate + H(+)</text>
        <dbReference type="Rhea" id="RHEA:16429"/>
        <dbReference type="ChEBI" id="CHEBI:15378"/>
        <dbReference type="ChEBI" id="CHEBI:29986"/>
        <dbReference type="ChEBI" id="CHEBI:30616"/>
        <dbReference type="ChEBI" id="CHEBI:43474"/>
        <dbReference type="ChEBI" id="CHEBI:83898"/>
        <dbReference type="ChEBI" id="CHEBI:83900"/>
        <dbReference type="ChEBI" id="CHEBI:456216"/>
        <dbReference type="EC" id="6.3.2.9"/>
    </reaction>
</comment>
<evidence type="ECO:0000259" key="19">
    <source>
        <dbReference type="Pfam" id="PF02875"/>
    </source>
</evidence>
<dbReference type="PANTHER" id="PTHR43692:SF1">
    <property type="entry name" value="UDP-N-ACETYLMURAMOYLALANINE--D-GLUTAMATE LIGASE"/>
    <property type="match status" value="1"/>
</dbReference>
<evidence type="ECO:0000313" key="22">
    <source>
        <dbReference type="Proteomes" id="UP000298381"/>
    </source>
</evidence>
<dbReference type="AlphaFoldDB" id="A0A4Z0D5R7"/>
<keyword evidence="7 17" id="KW-0963">Cytoplasm</keyword>
<evidence type="ECO:0000256" key="15">
    <source>
        <dbReference type="ARBA" id="ARBA00032324"/>
    </source>
</evidence>
<dbReference type="Pfam" id="PF02875">
    <property type="entry name" value="Mur_ligase_C"/>
    <property type="match status" value="1"/>
</dbReference>
<dbReference type="RefSeq" id="WP_135271165.1">
    <property type="nucleotide sequence ID" value="NZ_SRIB01000007.1"/>
</dbReference>
<dbReference type="InterPro" id="IPR036565">
    <property type="entry name" value="Mur-like_cat_sf"/>
</dbReference>
<keyword evidence="22" id="KW-1185">Reference proteome</keyword>
<dbReference type="HAMAP" id="MF_00639">
    <property type="entry name" value="MurD"/>
    <property type="match status" value="1"/>
</dbReference>
<dbReference type="EMBL" id="SRIB01000007">
    <property type="protein sequence ID" value="TFZ40093.1"/>
    <property type="molecule type" value="Genomic_DNA"/>
</dbReference>
<dbReference type="PANTHER" id="PTHR43692">
    <property type="entry name" value="UDP-N-ACETYLMURAMOYLALANINE--D-GLUTAMATE LIGASE"/>
    <property type="match status" value="1"/>
</dbReference>
<dbReference type="GO" id="GO:0051301">
    <property type="term" value="P:cell division"/>
    <property type="evidence" value="ECO:0007669"/>
    <property type="project" value="UniProtKB-KW"/>
</dbReference>
<sequence>MIVDNKNVLVLGVGMTGISVLNFLKSKTNNIYVYDDLPYPDIVRKLNNAGIYDVVIVDSKSKLISNMDIIITSPGFPPYHEVIVKAKSSLIPIISDIELAYHYRKSSNIYGITGTNGKTTSTVLLTEILKKDGFKVEALGNIGMPTIERLTNCSFDDNFVIELSSFQLEYTNDFRPKAALILNITEDHLNWHGSMDSYIAAKLKIFANQKEDDLLVLNYDDEILRKINVNNKPKLMYFSVKNPLNEGIFIKDGKIVFKTENLQEEIINIEKIKLPGKHNLENICGVLAICKHLGVSKDSIESVLSSFRGVAHRIEFVATKNDVEYYNDSKGTNVDSSIKAIEALKGPIILIAGGYDKNADYTRLIEALKDKCKALIVLGQTKEKIKDTAYSNNFLNVYIANDMREAVDIATNLSSPNDQVLLSPACASWDMYNNYEERGDHFKKIVNDIME</sequence>
<evidence type="ECO:0000256" key="7">
    <source>
        <dbReference type="ARBA" id="ARBA00022490"/>
    </source>
</evidence>
<feature type="domain" description="Mur ligase C-terminal" evidence="19">
    <location>
        <begin position="312"/>
        <end position="426"/>
    </location>
</feature>
<comment type="caution">
    <text evidence="21">The sequence shown here is derived from an EMBL/GenBank/DDBJ whole genome shotgun (WGS) entry which is preliminary data.</text>
</comment>
<dbReference type="Gene3D" id="3.40.1190.10">
    <property type="entry name" value="Mur-like, catalytic domain"/>
    <property type="match status" value="1"/>
</dbReference>
<evidence type="ECO:0000313" key="21">
    <source>
        <dbReference type="EMBL" id="TFZ40093.1"/>
    </source>
</evidence>
<evidence type="ECO:0000256" key="9">
    <source>
        <dbReference type="ARBA" id="ARBA00022741"/>
    </source>
</evidence>
<evidence type="ECO:0000256" key="5">
    <source>
        <dbReference type="ARBA" id="ARBA00012212"/>
    </source>
</evidence>
<dbReference type="Gene3D" id="3.90.190.20">
    <property type="entry name" value="Mur ligase, C-terminal domain"/>
    <property type="match status" value="1"/>
</dbReference>
<evidence type="ECO:0000256" key="4">
    <source>
        <dbReference type="ARBA" id="ARBA00010416"/>
    </source>
</evidence>
<proteinExistence type="inferred from homology"/>
<keyword evidence="10 17" id="KW-0067">ATP-binding</keyword>
<dbReference type="GO" id="GO:0008764">
    <property type="term" value="F:UDP-N-acetylmuramoylalanine-D-glutamate ligase activity"/>
    <property type="evidence" value="ECO:0007669"/>
    <property type="project" value="UniProtKB-UniRule"/>
</dbReference>
<dbReference type="InterPro" id="IPR005762">
    <property type="entry name" value="MurD"/>
</dbReference>
<dbReference type="OrthoDB" id="9809796at2"/>
<dbReference type="InterPro" id="IPR036615">
    <property type="entry name" value="Mur_ligase_C_dom_sf"/>
</dbReference>
<dbReference type="NCBIfam" id="TIGR01087">
    <property type="entry name" value="murD"/>
    <property type="match status" value="1"/>
</dbReference>
<comment type="similarity">
    <text evidence="4 17">Belongs to the MurCDEF family.</text>
</comment>
<keyword evidence="12 17" id="KW-0573">Peptidoglycan synthesis</keyword>
<keyword evidence="11 17" id="KW-0133">Cell shape</keyword>
<dbReference type="GO" id="GO:0005524">
    <property type="term" value="F:ATP binding"/>
    <property type="evidence" value="ECO:0007669"/>
    <property type="project" value="UniProtKB-UniRule"/>
</dbReference>
<feature type="binding site" evidence="17">
    <location>
        <begin position="114"/>
        <end position="120"/>
    </location>
    <ligand>
        <name>ATP</name>
        <dbReference type="ChEBI" id="CHEBI:30616"/>
    </ligand>
</feature>
<dbReference type="GO" id="GO:0005737">
    <property type="term" value="C:cytoplasm"/>
    <property type="evidence" value="ECO:0007669"/>
    <property type="project" value="UniProtKB-SubCell"/>
</dbReference>
<evidence type="ECO:0000256" key="1">
    <source>
        <dbReference type="ARBA" id="ARBA00002734"/>
    </source>
</evidence>
<dbReference type="EC" id="6.3.2.9" evidence="5 17"/>
<dbReference type="Pfam" id="PF08245">
    <property type="entry name" value="Mur_ligase_M"/>
    <property type="match status" value="1"/>
</dbReference>
<comment type="function">
    <text evidence="1 17 18">Cell wall formation. Catalyzes the addition of glutamate to the nucleotide precursor UDP-N-acetylmuramoyl-L-alanine (UMA).</text>
</comment>
<evidence type="ECO:0000256" key="13">
    <source>
        <dbReference type="ARBA" id="ARBA00023316"/>
    </source>
</evidence>
<evidence type="ECO:0000256" key="10">
    <source>
        <dbReference type="ARBA" id="ARBA00022840"/>
    </source>
</evidence>
<keyword evidence="17 18" id="KW-0131">Cell cycle</keyword>
<evidence type="ECO:0000256" key="14">
    <source>
        <dbReference type="ARBA" id="ARBA00030398"/>
    </source>
</evidence>
<organism evidence="21 22">
    <name type="scientific">Soehngenia longivitae</name>
    <dbReference type="NCBI Taxonomy" id="2562294"/>
    <lineage>
        <taxon>Bacteria</taxon>
        <taxon>Bacillati</taxon>
        <taxon>Bacillota</taxon>
        <taxon>Tissierellia</taxon>
        <taxon>Tissierellales</taxon>
        <taxon>Tissierellaceae</taxon>
        <taxon>Soehngenia</taxon>
    </lineage>
</organism>
<dbReference type="SUPFAM" id="SSF51984">
    <property type="entry name" value="MurCD N-terminal domain"/>
    <property type="match status" value="1"/>
</dbReference>
<evidence type="ECO:0000256" key="2">
    <source>
        <dbReference type="ARBA" id="ARBA00004496"/>
    </source>
</evidence>
<evidence type="ECO:0000256" key="18">
    <source>
        <dbReference type="RuleBase" id="RU003664"/>
    </source>
</evidence>
<evidence type="ECO:0000256" key="16">
    <source>
        <dbReference type="ARBA" id="ARBA00047632"/>
    </source>
</evidence>
<name>A0A4Z0D5R7_9FIRM</name>
<keyword evidence="17 18" id="KW-0132">Cell division</keyword>
<keyword evidence="8 17" id="KW-0436">Ligase</keyword>
<dbReference type="GO" id="GO:0008360">
    <property type="term" value="P:regulation of cell shape"/>
    <property type="evidence" value="ECO:0007669"/>
    <property type="project" value="UniProtKB-KW"/>
</dbReference>
<dbReference type="InterPro" id="IPR004101">
    <property type="entry name" value="Mur_ligase_C"/>
</dbReference>
<evidence type="ECO:0000256" key="17">
    <source>
        <dbReference type="HAMAP-Rule" id="MF_00639"/>
    </source>
</evidence>
<comment type="pathway">
    <text evidence="3 17 18">Cell wall biogenesis; peptidoglycan biosynthesis.</text>
</comment>
<dbReference type="Pfam" id="PF21799">
    <property type="entry name" value="MurD-like_N"/>
    <property type="match status" value="1"/>
</dbReference>
<keyword evidence="9 17" id="KW-0547">Nucleotide-binding</keyword>
<evidence type="ECO:0000259" key="20">
    <source>
        <dbReference type="Pfam" id="PF08245"/>
    </source>
</evidence>
<protein>
    <recommendedName>
        <fullName evidence="6 17">UDP-N-acetylmuramoylalanine--D-glutamate ligase</fullName>
        <ecNumber evidence="5 17">6.3.2.9</ecNumber>
    </recommendedName>
    <alternativeName>
        <fullName evidence="15 17">D-glutamic acid-adding enzyme</fullName>
    </alternativeName>
    <alternativeName>
        <fullName evidence="14 17">UDP-N-acetylmuramoyl-L-alanyl-D-glutamate synthetase</fullName>
    </alternativeName>
</protein>
<dbReference type="GO" id="GO:0009252">
    <property type="term" value="P:peptidoglycan biosynthetic process"/>
    <property type="evidence" value="ECO:0007669"/>
    <property type="project" value="UniProtKB-UniRule"/>
</dbReference>
<dbReference type="UniPathway" id="UPA00219"/>
<dbReference type="Proteomes" id="UP000298381">
    <property type="component" value="Unassembled WGS sequence"/>
</dbReference>
<evidence type="ECO:0000256" key="3">
    <source>
        <dbReference type="ARBA" id="ARBA00004752"/>
    </source>
</evidence>
<dbReference type="GO" id="GO:0071555">
    <property type="term" value="P:cell wall organization"/>
    <property type="evidence" value="ECO:0007669"/>
    <property type="project" value="UniProtKB-KW"/>
</dbReference>
<feature type="domain" description="Mur ligase central" evidence="20">
    <location>
        <begin position="112"/>
        <end position="289"/>
    </location>
</feature>
<accession>A0A4Z0D5R7</accession>